<organism evidence="1 2">
    <name type="scientific">Victivallis lenta</name>
    <dbReference type="NCBI Taxonomy" id="2606640"/>
    <lineage>
        <taxon>Bacteria</taxon>
        <taxon>Pseudomonadati</taxon>
        <taxon>Lentisphaerota</taxon>
        <taxon>Lentisphaeria</taxon>
        <taxon>Victivallales</taxon>
        <taxon>Victivallaceae</taxon>
        <taxon>Victivallis</taxon>
    </lineage>
</organism>
<name>A0A844GA86_9BACT</name>
<reference evidence="1 2" key="1">
    <citation type="submission" date="2019-08" db="EMBL/GenBank/DDBJ databases">
        <title>In-depth cultivation of the pig gut microbiome towards novel bacterial diversity and tailored functional studies.</title>
        <authorList>
            <person name="Wylensek D."/>
            <person name="Hitch T.C.A."/>
            <person name="Clavel T."/>
        </authorList>
    </citation>
    <scope>NUCLEOTIDE SEQUENCE [LARGE SCALE GENOMIC DNA]</scope>
    <source>
        <strain evidence="1 2">BBE-744-WT-12</strain>
    </source>
</reference>
<dbReference type="AlphaFoldDB" id="A0A844GA86"/>
<accession>A0A844GA86</accession>
<dbReference type="Proteomes" id="UP000435649">
    <property type="component" value="Unassembled WGS sequence"/>
</dbReference>
<protein>
    <submittedName>
        <fullName evidence="1">Uncharacterized protein</fullName>
    </submittedName>
</protein>
<dbReference type="RefSeq" id="WP_154420914.1">
    <property type="nucleotide sequence ID" value="NZ_VUNS01000052.1"/>
</dbReference>
<gene>
    <name evidence="1" type="ORF">FYJ85_22235</name>
</gene>
<evidence type="ECO:0000313" key="1">
    <source>
        <dbReference type="EMBL" id="MST99752.1"/>
    </source>
</evidence>
<comment type="caution">
    <text evidence="1">The sequence shown here is derived from an EMBL/GenBank/DDBJ whole genome shotgun (WGS) entry which is preliminary data.</text>
</comment>
<proteinExistence type="predicted"/>
<keyword evidence="2" id="KW-1185">Reference proteome</keyword>
<evidence type="ECO:0000313" key="2">
    <source>
        <dbReference type="Proteomes" id="UP000435649"/>
    </source>
</evidence>
<dbReference type="EMBL" id="VUNS01000052">
    <property type="protein sequence ID" value="MST99752.1"/>
    <property type="molecule type" value="Genomic_DNA"/>
</dbReference>
<sequence length="283" mass="32861">MSFQYVPTQLRSPTIPNWNPQKGFWRGIEADSGLLAFNTDNGNLGYYVITQNLWTYRLKIDNAIYSPVFNDVNGYIYWKYGSSFFYYSRSYGWILHNRFPGYEPKENYNSETREYEGDAFHAGSLPSVKDNSYSYLQPRGTNRNGGGANKTVYFDFPRWQSVYRVQLGEYEPKGGVSGKKYFGLPRWRDSSSNYYIRSLEKKNGRFSYGGIRYENGKWLLGELNSPSGWWEGEEPNKEKAVTFQFCKPEDSEITGSNRTLSFYDYVQGDETGVAYLGEVAIWR</sequence>